<dbReference type="Gene3D" id="3.40.50.300">
    <property type="entry name" value="P-loop containing nucleotide triphosphate hydrolases"/>
    <property type="match status" value="1"/>
</dbReference>
<dbReference type="EMBL" id="WNLA01000032">
    <property type="protein sequence ID" value="MTW05866.1"/>
    <property type="molecule type" value="Genomic_DNA"/>
</dbReference>
<proteinExistence type="predicted"/>
<name>A0A6L6Q8W3_9BURK</name>
<reference evidence="2 3" key="1">
    <citation type="submission" date="2019-11" db="EMBL/GenBank/DDBJ databases">
        <title>Type strains purchased from KCTC, JCM and DSMZ.</title>
        <authorList>
            <person name="Lu H."/>
        </authorList>
    </citation>
    <scope>NUCLEOTIDE SEQUENCE [LARGE SCALE GENOMIC DNA]</scope>
    <source>
        <strain evidence="2 3">KCTC 42409</strain>
    </source>
</reference>
<dbReference type="Pfam" id="PF01656">
    <property type="entry name" value="CbiA"/>
    <property type="match status" value="1"/>
</dbReference>
<dbReference type="NCBIfam" id="NF010461">
    <property type="entry name" value="PRK13886.1"/>
    <property type="match status" value="1"/>
</dbReference>
<organism evidence="2 3">
    <name type="scientific">Pseudoduganella ginsengisoli</name>
    <dbReference type="NCBI Taxonomy" id="1462440"/>
    <lineage>
        <taxon>Bacteria</taxon>
        <taxon>Pseudomonadati</taxon>
        <taxon>Pseudomonadota</taxon>
        <taxon>Betaproteobacteria</taxon>
        <taxon>Burkholderiales</taxon>
        <taxon>Oxalobacteraceae</taxon>
        <taxon>Telluria group</taxon>
        <taxon>Pseudoduganella</taxon>
    </lineage>
</organism>
<dbReference type="SUPFAM" id="SSF52540">
    <property type="entry name" value="P-loop containing nucleoside triphosphate hydrolases"/>
    <property type="match status" value="1"/>
</dbReference>
<dbReference type="InterPro" id="IPR002586">
    <property type="entry name" value="CobQ/CobB/MinD/ParA_Nub-bd_dom"/>
</dbReference>
<accession>A0A6L6Q8W3</accession>
<comment type="caution">
    <text evidence="2">The sequence shown here is derived from an EMBL/GenBank/DDBJ whole genome shotgun (WGS) entry which is preliminary data.</text>
</comment>
<evidence type="ECO:0000313" key="3">
    <source>
        <dbReference type="Proteomes" id="UP000484015"/>
    </source>
</evidence>
<sequence length="241" mass="26859">MAKIHMSLQGKGGVGKSFTATMTAQCNELRGTPTKNIDTDPQNATFHAFTGLNVQHINLIENKEINTRKFDELIEIIAPLEQDAVIDTGSNSFFQLTNYLISNQVPQLIKDMGHDLIIHTPVTGGQAMLETLSGFSQLAQQLPEEAKLAVWLNPYWGPIEHDGKTFEQMKAYRDNKDRVTAIIQVPDVKAETYGQDVSDMLKKNMTFSEALADASLPIMVRQRLKIVRDALFKQILASTVV</sequence>
<evidence type="ECO:0000313" key="2">
    <source>
        <dbReference type="EMBL" id="MTW05866.1"/>
    </source>
</evidence>
<dbReference type="RefSeq" id="WP_155442211.1">
    <property type="nucleotide sequence ID" value="NZ_WNLA01000032.1"/>
</dbReference>
<dbReference type="InterPro" id="IPR027417">
    <property type="entry name" value="P-loop_NTPase"/>
</dbReference>
<dbReference type="AlphaFoldDB" id="A0A6L6Q8W3"/>
<dbReference type="Proteomes" id="UP000484015">
    <property type="component" value="Unassembled WGS sequence"/>
</dbReference>
<protein>
    <submittedName>
        <fullName evidence="2">Conjugal transfer protein TraL</fullName>
    </submittedName>
</protein>
<keyword evidence="3" id="KW-1185">Reference proteome</keyword>
<dbReference type="OrthoDB" id="69313at2"/>
<feature type="domain" description="CobQ/CobB/MinD/ParA nucleotide binding" evidence="1">
    <location>
        <begin position="9"/>
        <end position="182"/>
    </location>
</feature>
<evidence type="ECO:0000259" key="1">
    <source>
        <dbReference type="Pfam" id="PF01656"/>
    </source>
</evidence>
<gene>
    <name evidence="2" type="ORF">GM668_27690</name>
</gene>